<evidence type="ECO:0000256" key="7">
    <source>
        <dbReference type="ARBA" id="ARBA00049568"/>
    </source>
</evidence>
<dbReference type="EMBL" id="CAJOBC010083348">
    <property type="protein sequence ID" value="CAF4300311.1"/>
    <property type="molecule type" value="Genomic_DNA"/>
</dbReference>
<dbReference type="InterPro" id="IPR000639">
    <property type="entry name" value="Epox_hydrolase-like"/>
</dbReference>
<protein>
    <recommendedName>
        <fullName evidence="2">acylglycerol lipase</fullName>
        <ecNumber evidence="2">3.1.1.23</ecNumber>
    </recommendedName>
</protein>
<dbReference type="PRINTS" id="PR00412">
    <property type="entry name" value="EPOXHYDRLASE"/>
</dbReference>
<gene>
    <name evidence="10" type="ORF">GPM918_LOCUS33532</name>
    <name evidence="9" type="ORF">OVA965_LOCUS13509</name>
    <name evidence="12" type="ORF">SRO942_LOCUS34216</name>
    <name evidence="11" type="ORF">TMI583_LOCUS13512</name>
</gene>
<evidence type="ECO:0000256" key="5">
    <source>
        <dbReference type="ARBA" id="ARBA00046308"/>
    </source>
</evidence>
<comment type="function">
    <text evidence="7">Lipase that preferentially hydrolysis medium-chain saturated monoacylglycerols including 2-arachidonoylglycerol. Through 2-arachidonoylglycerol degradation may regulate endocannabinoid signaling pathways. Also has a lysophosphatidyl lipase activity with a preference for lysophosphatidylglycerol among other lysophospholipids. Also able to degrade bis(monoacylglycero)phosphate (BMP) and constitutes the major enzyme for BMP catabolism. BMP, also known as lysobisphosphatidic acid, is enriched in late endosomes and lysosomes and plays a key role in the formation of intraluminal vesicles and in lipid sorting.</text>
</comment>
<dbReference type="Proteomes" id="UP000663829">
    <property type="component" value="Unassembled WGS sequence"/>
</dbReference>
<evidence type="ECO:0000313" key="13">
    <source>
        <dbReference type="Proteomes" id="UP000663829"/>
    </source>
</evidence>
<dbReference type="Gene3D" id="3.40.50.1820">
    <property type="entry name" value="alpha/beta hydrolase"/>
    <property type="match status" value="1"/>
</dbReference>
<sequence>MHCRISAFRAGVKNHSIRVGENAKFSYGEKGVKVLGQPTILFVHGLSSNKETFLPIIKDIPDIYHVVTVDLPGHGSTVGLNEDFYTCNKFADSLKKFIDALGLVDRKNPNICLIGASMGGSVVLMFSTKYPEYVKMVMLLAPPADESSETDLIRTIRAGDYDTLLPQTCEQFHNMVRLLTIKRINLPRPFLNGFLKLRRRHLDEHRKEYDYPQFETYHQQLRSVECPVFIIWGREDKLFTYTGAEYFRNLIPNSEIRIVDECGHFMAIDQPELLAQIITAFYQKHFKTVPPLSSRRPFTATAPVVKKFDIPRRSLCNDDEAEGYYF</sequence>
<organism evidence="10 13">
    <name type="scientific">Didymodactylos carnosus</name>
    <dbReference type="NCBI Taxonomy" id="1234261"/>
    <lineage>
        <taxon>Eukaryota</taxon>
        <taxon>Metazoa</taxon>
        <taxon>Spiralia</taxon>
        <taxon>Gnathifera</taxon>
        <taxon>Rotifera</taxon>
        <taxon>Eurotatoria</taxon>
        <taxon>Bdelloidea</taxon>
        <taxon>Philodinida</taxon>
        <taxon>Philodinidae</taxon>
        <taxon>Didymodactylos</taxon>
    </lineage>
</organism>
<dbReference type="PANTHER" id="PTHR43798">
    <property type="entry name" value="MONOACYLGLYCEROL LIPASE"/>
    <property type="match status" value="1"/>
</dbReference>
<comment type="catalytic activity">
    <reaction evidence="6">
        <text>1-dodecanoylglycerol + H2O = dodecanoate + glycerol + H(+)</text>
        <dbReference type="Rhea" id="RHEA:44316"/>
        <dbReference type="ChEBI" id="CHEBI:15377"/>
        <dbReference type="ChEBI" id="CHEBI:15378"/>
        <dbReference type="ChEBI" id="CHEBI:17754"/>
        <dbReference type="ChEBI" id="CHEBI:18262"/>
        <dbReference type="ChEBI" id="CHEBI:75539"/>
    </reaction>
</comment>
<feature type="domain" description="AB hydrolase-1" evidence="8">
    <location>
        <begin position="38"/>
        <end position="270"/>
    </location>
</feature>
<dbReference type="GO" id="GO:0047372">
    <property type="term" value="F:monoacylglycerol lipase activity"/>
    <property type="evidence" value="ECO:0007669"/>
    <property type="project" value="UniProtKB-EC"/>
</dbReference>
<dbReference type="EMBL" id="CAJNOK010005636">
    <property type="protein sequence ID" value="CAF0979486.1"/>
    <property type="molecule type" value="Genomic_DNA"/>
</dbReference>
<evidence type="ECO:0000259" key="8">
    <source>
        <dbReference type="Pfam" id="PF00561"/>
    </source>
</evidence>
<dbReference type="EC" id="3.1.1.23" evidence="2"/>
<evidence type="ECO:0000313" key="9">
    <source>
        <dbReference type="EMBL" id="CAF0979486.1"/>
    </source>
</evidence>
<evidence type="ECO:0000256" key="3">
    <source>
        <dbReference type="ARBA" id="ARBA00037797"/>
    </source>
</evidence>
<dbReference type="AlphaFoldDB" id="A0A815LNK1"/>
<evidence type="ECO:0000256" key="4">
    <source>
        <dbReference type="ARBA" id="ARBA00037874"/>
    </source>
</evidence>
<proteinExistence type="predicted"/>
<comment type="caution">
    <text evidence="10">The sequence shown here is derived from an EMBL/GenBank/DDBJ whole genome shotgun (WGS) entry which is preliminary data.</text>
</comment>
<dbReference type="InterPro" id="IPR000073">
    <property type="entry name" value="AB_hydrolase_1"/>
</dbReference>
<evidence type="ECO:0000256" key="1">
    <source>
        <dbReference type="ARBA" id="ARBA00001613"/>
    </source>
</evidence>
<dbReference type="InterPro" id="IPR050266">
    <property type="entry name" value="AB_hydrolase_sf"/>
</dbReference>
<comment type="subcellular location">
    <subcellularLocation>
        <location evidence="3">Late endosome membrane</location>
        <topology evidence="3">Single-pass type II membrane protein</topology>
    </subcellularLocation>
    <subcellularLocation>
        <location evidence="4">Lysosome membrane</location>
        <topology evidence="4">Single-pass type II membrane protein</topology>
    </subcellularLocation>
    <subcellularLocation>
        <location evidence="5">Mitochondrion membrane</location>
        <topology evidence="5">Single-pass type II membrane protein</topology>
    </subcellularLocation>
</comment>
<dbReference type="EMBL" id="CAJNOQ010017926">
    <property type="protein sequence ID" value="CAF1412563.1"/>
    <property type="molecule type" value="Genomic_DNA"/>
</dbReference>
<dbReference type="PRINTS" id="PR00111">
    <property type="entry name" value="ABHYDROLASE"/>
</dbReference>
<evidence type="ECO:0000256" key="2">
    <source>
        <dbReference type="ARBA" id="ARBA00013254"/>
    </source>
</evidence>
<dbReference type="PANTHER" id="PTHR43798:SF5">
    <property type="entry name" value="MONOACYLGLYCEROL LIPASE ABHD6"/>
    <property type="match status" value="1"/>
</dbReference>
<evidence type="ECO:0000313" key="11">
    <source>
        <dbReference type="EMBL" id="CAF3750132.1"/>
    </source>
</evidence>
<name>A0A815LNK1_9BILA</name>
<dbReference type="Proteomes" id="UP000677228">
    <property type="component" value="Unassembled WGS sequence"/>
</dbReference>
<dbReference type="InterPro" id="IPR029058">
    <property type="entry name" value="AB_hydrolase_fold"/>
</dbReference>
<evidence type="ECO:0000256" key="6">
    <source>
        <dbReference type="ARBA" id="ARBA00047662"/>
    </source>
</evidence>
<comment type="catalytic activity">
    <reaction evidence="1">
        <text>Hydrolyzes glycerol monoesters of long-chain fatty acids.</text>
        <dbReference type="EC" id="3.1.1.23"/>
    </reaction>
</comment>
<dbReference type="EMBL" id="CAJOBA010005642">
    <property type="protein sequence ID" value="CAF3750132.1"/>
    <property type="molecule type" value="Genomic_DNA"/>
</dbReference>
<evidence type="ECO:0000313" key="12">
    <source>
        <dbReference type="EMBL" id="CAF4300311.1"/>
    </source>
</evidence>
<keyword evidence="13" id="KW-1185">Reference proteome</keyword>
<dbReference type="Proteomes" id="UP000681722">
    <property type="component" value="Unassembled WGS sequence"/>
</dbReference>
<reference evidence="10" key="1">
    <citation type="submission" date="2021-02" db="EMBL/GenBank/DDBJ databases">
        <authorList>
            <person name="Nowell W R."/>
        </authorList>
    </citation>
    <scope>NUCLEOTIDE SEQUENCE</scope>
</reference>
<evidence type="ECO:0000313" key="10">
    <source>
        <dbReference type="EMBL" id="CAF1412563.1"/>
    </source>
</evidence>
<dbReference type="GO" id="GO:0005765">
    <property type="term" value="C:lysosomal membrane"/>
    <property type="evidence" value="ECO:0007669"/>
    <property type="project" value="UniProtKB-SubCell"/>
</dbReference>
<dbReference type="GO" id="GO:0046464">
    <property type="term" value="P:acylglycerol catabolic process"/>
    <property type="evidence" value="ECO:0007669"/>
    <property type="project" value="TreeGrafter"/>
</dbReference>
<dbReference type="Pfam" id="PF00561">
    <property type="entry name" value="Abhydrolase_1"/>
    <property type="match status" value="1"/>
</dbReference>
<dbReference type="SUPFAM" id="SSF53474">
    <property type="entry name" value="alpha/beta-Hydrolases"/>
    <property type="match status" value="1"/>
</dbReference>
<dbReference type="GO" id="GO:0031966">
    <property type="term" value="C:mitochondrial membrane"/>
    <property type="evidence" value="ECO:0007669"/>
    <property type="project" value="UniProtKB-SubCell"/>
</dbReference>
<dbReference type="OrthoDB" id="6431331at2759"/>
<dbReference type="GO" id="GO:0031902">
    <property type="term" value="C:late endosome membrane"/>
    <property type="evidence" value="ECO:0007669"/>
    <property type="project" value="UniProtKB-SubCell"/>
</dbReference>
<accession>A0A815LNK1</accession>
<dbReference type="Proteomes" id="UP000682733">
    <property type="component" value="Unassembled WGS sequence"/>
</dbReference>